<dbReference type="Proteomes" id="UP000632125">
    <property type="component" value="Unassembled WGS sequence"/>
</dbReference>
<comment type="caution">
    <text evidence="2">The sequence shown here is derived from an EMBL/GenBank/DDBJ whole genome shotgun (WGS) entry which is preliminary data.</text>
</comment>
<dbReference type="PANTHER" id="PTHR39677">
    <property type="entry name" value="RIBONUCLEASE VAPC6"/>
    <property type="match status" value="1"/>
</dbReference>
<evidence type="ECO:0000313" key="2">
    <source>
        <dbReference type="EMBL" id="MBD2872937.1"/>
    </source>
</evidence>
<reference evidence="2" key="1">
    <citation type="submission" date="2020-09" db="EMBL/GenBank/DDBJ databases">
        <title>A novel bacterium of genus Paenibacillus, isolated from South China Sea.</title>
        <authorList>
            <person name="Huang H."/>
            <person name="Mo K."/>
            <person name="Hu Y."/>
        </authorList>
    </citation>
    <scope>NUCLEOTIDE SEQUENCE</scope>
    <source>
        <strain evidence="2">IB182493</strain>
    </source>
</reference>
<keyword evidence="3" id="KW-1185">Reference proteome</keyword>
<evidence type="ECO:0000259" key="1">
    <source>
        <dbReference type="Pfam" id="PF01850"/>
    </source>
</evidence>
<organism evidence="2 3">
    <name type="scientific">Paenibacillus arenilitoris</name>
    <dbReference type="NCBI Taxonomy" id="2772299"/>
    <lineage>
        <taxon>Bacteria</taxon>
        <taxon>Bacillati</taxon>
        <taxon>Bacillota</taxon>
        <taxon>Bacilli</taxon>
        <taxon>Bacillales</taxon>
        <taxon>Paenibacillaceae</taxon>
        <taxon>Paenibacillus</taxon>
    </lineage>
</organism>
<dbReference type="InterPro" id="IPR002716">
    <property type="entry name" value="PIN_dom"/>
</dbReference>
<protein>
    <submittedName>
        <fullName evidence="2">PIN domain-containing protein</fullName>
    </submittedName>
</protein>
<sequence length="152" mass="17170">MVMSDFFQGSKKIALDTNLFIYVFEQHPEFGEKAKTILEQIEDGIVIAVASSVSLTEILVKPIREGNLSLEKQYKLLFSHFPNLTILPIDNMVAERAAYLRGKYNIKTPDALIIATALVANADLFITNDPRLEIVKEIKCVSLDQHYDRSIL</sequence>
<accession>A0A927CSP1</accession>
<evidence type="ECO:0000313" key="3">
    <source>
        <dbReference type="Proteomes" id="UP000632125"/>
    </source>
</evidence>
<dbReference type="EMBL" id="JACXIY010000067">
    <property type="protein sequence ID" value="MBD2872937.1"/>
    <property type="molecule type" value="Genomic_DNA"/>
</dbReference>
<dbReference type="Gene3D" id="3.40.50.1010">
    <property type="entry name" value="5'-nuclease"/>
    <property type="match status" value="1"/>
</dbReference>
<name>A0A927CSP1_9BACL</name>
<gene>
    <name evidence="2" type="ORF">IDH41_30695</name>
</gene>
<dbReference type="Pfam" id="PF01850">
    <property type="entry name" value="PIN"/>
    <property type="match status" value="1"/>
</dbReference>
<dbReference type="SUPFAM" id="SSF88723">
    <property type="entry name" value="PIN domain-like"/>
    <property type="match status" value="1"/>
</dbReference>
<dbReference type="RefSeq" id="WP_190868089.1">
    <property type="nucleotide sequence ID" value="NZ_JACXIY010000067.1"/>
</dbReference>
<dbReference type="InterPro" id="IPR029060">
    <property type="entry name" value="PIN-like_dom_sf"/>
</dbReference>
<dbReference type="AlphaFoldDB" id="A0A927CSP1"/>
<dbReference type="PANTHER" id="PTHR39677:SF4">
    <property type="entry name" value="RIBONUCLEASE VAPC6"/>
    <property type="match status" value="1"/>
</dbReference>
<feature type="domain" description="PIN" evidence="1">
    <location>
        <begin position="13"/>
        <end position="136"/>
    </location>
</feature>
<proteinExistence type="predicted"/>